<dbReference type="InterPro" id="IPR018711">
    <property type="entry name" value="NAGPA"/>
</dbReference>
<evidence type="ECO:0000313" key="4">
    <source>
        <dbReference type="EMBL" id="BCJ34466.1"/>
    </source>
</evidence>
<evidence type="ECO:0000256" key="2">
    <source>
        <dbReference type="SAM" id="SignalP"/>
    </source>
</evidence>
<dbReference type="Pfam" id="PF09992">
    <property type="entry name" value="NAGPA"/>
    <property type="match status" value="1"/>
</dbReference>
<dbReference type="AlphaFoldDB" id="A0A7R7DMV2"/>
<keyword evidence="2" id="KW-0732">Signal</keyword>
<feature type="domain" description="Phosphodiester glycosidase" evidence="3">
    <location>
        <begin position="240"/>
        <end position="414"/>
    </location>
</feature>
<reference evidence="4 5" key="1">
    <citation type="submission" date="2020-08" db="EMBL/GenBank/DDBJ databases">
        <title>Whole genome shotgun sequence of Actinocatenispora thailandica NBRC 105041.</title>
        <authorList>
            <person name="Komaki H."/>
            <person name="Tamura T."/>
        </authorList>
    </citation>
    <scope>NUCLEOTIDE SEQUENCE [LARGE SCALE GENOMIC DNA]</scope>
    <source>
        <strain evidence="4 5">NBRC 105041</strain>
    </source>
</reference>
<feature type="chain" id="PRO_5030923856" description="Phosphodiester glycosidase domain-containing protein" evidence="2">
    <location>
        <begin position="30"/>
        <end position="417"/>
    </location>
</feature>
<protein>
    <recommendedName>
        <fullName evidence="3">Phosphodiester glycosidase domain-containing protein</fullName>
    </recommendedName>
</protein>
<evidence type="ECO:0000259" key="3">
    <source>
        <dbReference type="Pfam" id="PF09992"/>
    </source>
</evidence>
<dbReference type="EMBL" id="AP023355">
    <property type="protein sequence ID" value="BCJ34466.1"/>
    <property type="molecule type" value="Genomic_DNA"/>
</dbReference>
<sequence>MRRIRSHRWLAAGLAAAGLALAVPASAVAAPATLTPAAAVGDVQLTGTQRLASGVTLATFTATVSHGTVTGELVTADLADRHVSVRLLRPDAVAQRETVTQLTAAEHAVAGVNADYFNISESQHPGVEATGSSDGPEVDGGRAVKAAVPDSQRFGPAMAPGTSTRDVIGVGVDGRARLGTLTLAGSVVTPAHRYPLAGLNQYAVTEGGIDAFTSAWGATSRERAVCGSDTRRGDPCSTDTAEVTIRHGRVVAVADAPGAGAIPAGSTVLVGREAGADTLRGLHVGDPVHVSYRLAGAHVPFRVAVGGAPIMRDGATLTGVDDKVAATRTGAGISADGRRLYLMTTDGLAESGSGLTLAEEAGLLAGFGATDAMNLDGGGSTTCAARLPGSDRVSLVNKLPVGAAERPVANGLGIVSR</sequence>
<organism evidence="4 5">
    <name type="scientific">Actinocatenispora thailandica</name>
    <dbReference type="NCBI Taxonomy" id="227318"/>
    <lineage>
        <taxon>Bacteria</taxon>
        <taxon>Bacillati</taxon>
        <taxon>Actinomycetota</taxon>
        <taxon>Actinomycetes</taxon>
        <taxon>Micromonosporales</taxon>
        <taxon>Micromonosporaceae</taxon>
        <taxon>Actinocatenispora</taxon>
    </lineage>
</organism>
<evidence type="ECO:0000256" key="1">
    <source>
        <dbReference type="SAM" id="MobiDB-lite"/>
    </source>
</evidence>
<dbReference type="KEGG" id="atl:Athai_19690"/>
<dbReference type="Proteomes" id="UP000611640">
    <property type="component" value="Chromosome"/>
</dbReference>
<evidence type="ECO:0000313" key="5">
    <source>
        <dbReference type="Proteomes" id="UP000611640"/>
    </source>
</evidence>
<feature type="region of interest" description="Disordered" evidence="1">
    <location>
        <begin position="123"/>
        <end position="142"/>
    </location>
</feature>
<feature type="signal peptide" evidence="2">
    <location>
        <begin position="1"/>
        <end position="29"/>
    </location>
</feature>
<gene>
    <name evidence="4" type="ORF">Athai_19690</name>
</gene>
<dbReference type="PANTHER" id="PTHR40446">
    <property type="entry name" value="N-ACETYLGLUCOSAMINE-1-PHOSPHODIESTER ALPHA-N-ACETYLGLUCOSAMINIDASE"/>
    <property type="match status" value="1"/>
</dbReference>
<accession>A0A7R7DMV2</accession>
<name>A0A7R7DMV2_9ACTN</name>
<dbReference type="PANTHER" id="PTHR40446:SF2">
    <property type="entry name" value="N-ACETYLGLUCOSAMINE-1-PHOSPHODIESTER ALPHA-N-ACETYLGLUCOSAMINIDASE"/>
    <property type="match status" value="1"/>
</dbReference>
<proteinExistence type="predicted"/>
<keyword evidence="5" id="KW-1185">Reference proteome</keyword>
<dbReference type="RefSeq" id="WP_203961196.1">
    <property type="nucleotide sequence ID" value="NZ_AP023355.1"/>
</dbReference>